<gene>
    <name evidence="16" type="primary">ORF 19</name>
    <name evidence="20" type="synonym">ORF19</name>
    <name evidence="8" type="synonym">RIR1</name>
    <name evidence="20" type="ORF">HHV3_gp21</name>
</gene>
<feature type="binding site" evidence="8">
    <location>
        <begin position="215"/>
        <end position="216"/>
    </location>
    <ligand>
        <name>substrate</name>
    </ligand>
</feature>
<reference evidence="20" key="3">
    <citation type="submission" date="2016-10" db="EMBL/GenBank/DDBJ databases">
        <authorList>
            <person name="Jensen N."/>
            <person name="Rivailler P."/>
            <person name="Radford K.W."/>
            <person name="Folster J."/>
            <person name="Tseng H.-F."/>
            <person name="Harpaz R."/>
            <person name="Larussa P.S."/>
            <person name="Jacobsen S.J."/>
            <person name="Schmid S.D."/>
        </authorList>
    </citation>
    <scope>NUCLEOTIDE SEQUENCE</scope>
    <source>
        <strain evidence="20">VZVs/RanchoCucamong.CA.USA/34.14/Z_5</strain>
    </source>
</reference>
<dbReference type="GO" id="GO:0004748">
    <property type="term" value="F:ribonucleoside-diphosphate reductase activity, thioredoxin disulfide as acceptor"/>
    <property type="evidence" value="ECO:0007669"/>
    <property type="project" value="UniProtKB-UniRule"/>
</dbReference>
<comment type="function">
    <text evidence="9">Provides the precursors necessary for DNA synthesis. Catalyzes the biosynthesis of deoxyribonucleotides from the corresponding ribonucleotides.</text>
</comment>
<name>A0A097HYU9_HHV3</name>
<comment type="subunit">
    <text evidence="8">Heterotetramer composed of a homodimer of the large subunit (R1) and a homodimer of the small subunit (R2). Larger multisubunit protein complex are also active, composed of (R1)n(R2)n.</text>
</comment>
<feature type="site" description="Important for hydrogen atom transfer" evidence="8">
    <location>
        <position position="216"/>
    </location>
</feature>
<keyword evidence="7 8" id="KW-1015">Disulfide bond</keyword>
<comment type="function">
    <text evidence="8">Ribonucleoside-diphosphate reductase holoenzyme provides the precursors necessary for viral DNA synthesis. Allows virus growth in non-dividing cells, as well as reactivation from latency in infected hosts. Catalyzes the biosynthesis of deoxyribonucleotides from the corresponding ribonucleotides.</text>
</comment>
<reference evidence="16" key="1">
    <citation type="journal article" date="2014" name="J. Virol.">
        <title>Evolution of co-circulating varicella zoster virus genotypes during a chickenpox outbreak in Guinea Bissau.</title>
        <authorList>
            <person name="Depledge D."/>
            <person name="Gray E."/>
            <person name="Kundu S."/>
            <person name="Cooray S."/>
            <person name="Poulsen A."/>
            <person name="Aaby P."/>
            <person name="Breuer J."/>
        </authorList>
    </citation>
    <scope>NUCLEOTIDE SEQUENCE</scope>
    <source>
        <strain evidence="11">Bandim1</strain>
        <strain evidence="15">Bandim10</strain>
        <strain evidence="16">Bandim13</strain>
        <strain evidence="17">Bandim14</strain>
        <strain evidence="12">Bandim2</strain>
        <strain evidence="18">Bandim23</strain>
        <strain evidence="19">Bandim24</strain>
        <strain evidence="13">Bandim6</strain>
        <strain evidence="14">Bandim8</strain>
    </source>
</reference>
<keyword evidence="5 8" id="KW-0067">ATP-binding</keyword>
<keyword evidence="4 8" id="KW-0547">Nucleotide-binding</keyword>
<evidence type="ECO:0000256" key="2">
    <source>
        <dbReference type="ARBA" id="ARBA00022518"/>
    </source>
</evidence>
<evidence type="ECO:0000313" key="14">
    <source>
        <dbReference type="EMBL" id="AIT53466.1"/>
    </source>
</evidence>
<dbReference type="InterPro" id="IPR013346">
    <property type="entry name" value="NrdE_NrdA_C"/>
</dbReference>
<keyword evidence="6 8" id="KW-0560">Oxidoreductase</keyword>
<dbReference type="PANTHER" id="PTHR11573">
    <property type="entry name" value="RIBONUCLEOSIDE-DIPHOSPHATE REDUCTASE LARGE CHAIN"/>
    <property type="match status" value="1"/>
</dbReference>
<comment type="caution">
    <text evidence="8">Lacks conserved residue(s) required for the propagation of feature annotation.</text>
</comment>
<reference evidence="16" key="2">
    <citation type="submission" date="2014-08" db="EMBL/GenBank/DDBJ databases">
        <authorList>
            <person name="Depledge D.P."/>
        </authorList>
    </citation>
    <scope>NUCLEOTIDE SEQUENCE</scope>
    <source>
        <strain evidence="11">Bandim1</strain>
        <strain evidence="15">Bandim10</strain>
        <strain evidence="16">Bandim13</strain>
        <strain evidence="17">Bandim14</strain>
        <strain evidence="12">Bandim2</strain>
        <strain evidence="18">Bandim23</strain>
        <strain evidence="19">Bandim24</strain>
        <strain evidence="13">Bandim6</strain>
        <strain evidence="14">Bandim8</strain>
    </source>
</reference>
<feature type="site" description="Important for electron transfer" evidence="8">
    <location>
        <position position="750"/>
    </location>
</feature>
<reference evidence="20" key="4">
    <citation type="journal article" date="2017" name="J. Gen. Virol.">
        <title>Revisiting the genotyping scheme for varicella-zoster viruses based on whole-genome comparisons.</title>
        <authorList>
            <person name="Jensen N.J."/>
            <person name="Rivailler P."/>
            <person name="Tseng H.F."/>
            <person name="Quinlivan M.L."/>
            <person name="Radford K."/>
            <person name="Folster J."/>
            <person name="Harpaz R."/>
            <person name="LaRussa P."/>
            <person name="Jacobsen S."/>
            <person name="Scott Schmid D."/>
        </authorList>
    </citation>
    <scope>NUCLEOTIDE SEQUENCE</scope>
    <source>
        <strain evidence="20">VZVs/RanchoCucamong.CA.USA/34.14/Z_5</strain>
    </source>
</reference>
<evidence type="ECO:0000313" key="19">
    <source>
        <dbReference type="EMBL" id="AIT54561.1"/>
    </source>
</evidence>
<dbReference type="SMR" id="A0A097HYU9"/>
<feature type="active site" description="Cysteine radical intermediate" evidence="8">
    <location>
        <position position="429"/>
    </location>
</feature>
<dbReference type="PANTHER" id="PTHR11573:SF6">
    <property type="entry name" value="RIBONUCLEOSIDE-DIPHOSPHATE REDUCTASE LARGE SUBUNIT"/>
    <property type="match status" value="1"/>
</dbReference>
<dbReference type="Pfam" id="PF00317">
    <property type="entry name" value="Ribonuc_red_lgN"/>
    <property type="match status" value="1"/>
</dbReference>
<evidence type="ECO:0000313" key="11">
    <source>
        <dbReference type="EMBL" id="AIT52955.1"/>
    </source>
</evidence>
<organismHost>
    <name type="scientific">Homo sapiens</name>
    <name type="common">Human</name>
    <dbReference type="NCBI Taxonomy" id="9606"/>
</organismHost>
<dbReference type="EMBL" id="KM355701">
    <property type="protein sequence ID" value="AIT53320.1"/>
    <property type="molecule type" value="Genomic_DNA"/>
</dbReference>
<feature type="binding site" evidence="8">
    <location>
        <begin position="606"/>
        <end position="610"/>
    </location>
    <ligand>
        <name>substrate</name>
    </ligand>
</feature>
<evidence type="ECO:0000313" key="17">
    <source>
        <dbReference type="EMBL" id="AIT53831.1"/>
    </source>
</evidence>
<comment type="catalytic activity">
    <reaction evidence="8 9">
        <text>a 2'-deoxyribonucleoside 5'-diphosphate + [thioredoxin]-disulfide + H2O = a ribonucleoside 5'-diphosphate + [thioredoxin]-dithiol</text>
        <dbReference type="Rhea" id="RHEA:23252"/>
        <dbReference type="Rhea" id="RHEA-COMP:10698"/>
        <dbReference type="Rhea" id="RHEA-COMP:10700"/>
        <dbReference type="ChEBI" id="CHEBI:15377"/>
        <dbReference type="ChEBI" id="CHEBI:29950"/>
        <dbReference type="ChEBI" id="CHEBI:50058"/>
        <dbReference type="ChEBI" id="CHEBI:57930"/>
        <dbReference type="ChEBI" id="CHEBI:73316"/>
        <dbReference type="EC" id="1.17.4.1"/>
    </reaction>
</comment>
<dbReference type="InterPro" id="IPR000788">
    <property type="entry name" value="RNR_lg_C"/>
</dbReference>
<feature type="domain" description="Ribonucleotide reductase large subunit" evidence="10">
    <location>
        <begin position="584"/>
        <end position="606"/>
    </location>
</feature>
<dbReference type="GO" id="GO:0006260">
    <property type="term" value="P:DNA replication"/>
    <property type="evidence" value="ECO:0007669"/>
    <property type="project" value="UniProtKB-KW"/>
</dbReference>
<dbReference type="InterPro" id="IPR039718">
    <property type="entry name" value="Rrm1"/>
</dbReference>
<keyword evidence="3" id="KW-0235">DNA replication</keyword>
<dbReference type="PRINTS" id="PR01183">
    <property type="entry name" value="RIBORDTASEM1"/>
</dbReference>
<dbReference type="EMBL" id="KM355708">
    <property type="protein sequence ID" value="AIT53831.1"/>
    <property type="molecule type" value="Genomic_DNA"/>
</dbReference>
<accession>A0A097HYU9</accession>
<dbReference type="EMBL" id="KM355697">
    <property type="protein sequence ID" value="AIT53028.1"/>
    <property type="molecule type" value="Genomic_DNA"/>
</dbReference>
<dbReference type="GO" id="GO:0009263">
    <property type="term" value="P:deoxyribonucleotide biosynthetic process"/>
    <property type="evidence" value="ECO:0007669"/>
    <property type="project" value="UniProtKB-KW"/>
</dbReference>
<evidence type="ECO:0000313" key="12">
    <source>
        <dbReference type="EMBL" id="AIT53028.1"/>
    </source>
</evidence>
<dbReference type="HAMAP" id="MF_04026">
    <property type="entry name" value="HSV_RIR1"/>
    <property type="match status" value="1"/>
</dbReference>
<dbReference type="Gene3D" id="3.20.70.20">
    <property type="match status" value="1"/>
</dbReference>
<dbReference type="EC" id="1.17.4.1" evidence="8"/>
<evidence type="ECO:0000313" key="13">
    <source>
        <dbReference type="EMBL" id="AIT53320.1"/>
    </source>
</evidence>
<evidence type="ECO:0000256" key="1">
    <source>
        <dbReference type="ARBA" id="ARBA00010406"/>
    </source>
</evidence>
<feature type="site" description="Important for electron transfer" evidence="8">
    <location>
        <position position="751"/>
    </location>
</feature>
<dbReference type="PROSITE" id="PS00089">
    <property type="entry name" value="RIBORED_LARGE"/>
    <property type="match status" value="1"/>
</dbReference>
<dbReference type="Pfam" id="PF02867">
    <property type="entry name" value="Ribonuc_red_lgC"/>
    <property type="match status" value="1"/>
</dbReference>
<dbReference type="SUPFAM" id="SSF51998">
    <property type="entry name" value="PFL-like glycyl radical enzymes"/>
    <property type="match status" value="1"/>
</dbReference>
<evidence type="ECO:0000256" key="8">
    <source>
        <dbReference type="HAMAP-Rule" id="MF_04026"/>
    </source>
</evidence>
<feature type="binding site" evidence="8">
    <location>
        <position position="246"/>
    </location>
    <ligand>
        <name>substrate</name>
    </ligand>
</feature>
<keyword evidence="2 8" id="KW-0244">Early protein</keyword>
<evidence type="ECO:0000313" key="15">
    <source>
        <dbReference type="EMBL" id="AIT53539.1"/>
    </source>
</evidence>
<feature type="active site" description="Proton acceptor" evidence="8">
    <location>
        <position position="431"/>
    </location>
</feature>
<dbReference type="GO" id="GO:0005524">
    <property type="term" value="F:ATP binding"/>
    <property type="evidence" value="ECO:0007669"/>
    <property type="project" value="UniProtKB-UniRule"/>
</dbReference>
<evidence type="ECO:0000256" key="9">
    <source>
        <dbReference type="RuleBase" id="RU003410"/>
    </source>
</evidence>
<feature type="binding site" evidence="8">
    <location>
        <begin position="427"/>
        <end position="431"/>
    </location>
    <ligand>
        <name>substrate</name>
    </ligand>
</feature>
<dbReference type="EMBL" id="KM355718">
    <property type="protein sequence ID" value="AIT54561.1"/>
    <property type="molecule type" value="Genomic_DNA"/>
</dbReference>
<evidence type="ECO:0000313" key="16">
    <source>
        <dbReference type="EMBL" id="AIT53758.1"/>
    </source>
</evidence>
<dbReference type="EMBL" id="KY037797">
    <property type="protein sequence ID" value="AQT33998.1"/>
    <property type="molecule type" value="Genomic_DNA"/>
</dbReference>
<dbReference type="GO" id="GO:0016032">
    <property type="term" value="P:viral process"/>
    <property type="evidence" value="ECO:0007669"/>
    <property type="project" value="UniProtKB-UniRule"/>
</dbReference>
<feature type="site" description="Interacts with thioredoxin/glutaredoxin" evidence="8">
    <location>
        <position position="770"/>
    </location>
</feature>
<dbReference type="EMBL" id="KM355704">
    <property type="protein sequence ID" value="AIT53539.1"/>
    <property type="molecule type" value="Genomic_DNA"/>
</dbReference>
<dbReference type="UniPathway" id="UPA00326"/>
<evidence type="ECO:0000313" key="20">
    <source>
        <dbReference type="EMBL" id="AQT33998.1"/>
    </source>
</evidence>
<dbReference type="InterPro" id="IPR034717">
    <property type="entry name" value="HSV_RIR1"/>
</dbReference>
<feature type="active site" description="Proton acceptor" evidence="8">
    <location>
        <position position="427"/>
    </location>
</feature>
<evidence type="ECO:0000256" key="4">
    <source>
        <dbReference type="ARBA" id="ARBA00022741"/>
    </source>
</evidence>
<evidence type="ECO:0000256" key="3">
    <source>
        <dbReference type="ARBA" id="ARBA00022705"/>
    </source>
</evidence>
<dbReference type="InterPro" id="IPR013509">
    <property type="entry name" value="RNR_lsu_N"/>
</dbReference>
<comment type="similarity">
    <text evidence="1 8 9">Belongs to the ribonucleoside diphosphate reductase large chain family.</text>
</comment>
<dbReference type="NCBIfam" id="TIGR02506">
    <property type="entry name" value="NrdE_NrdA"/>
    <property type="match status" value="1"/>
</dbReference>
<feature type="site" description="Important for hydrogen atom transfer" evidence="8">
    <location>
        <position position="444"/>
    </location>
</feature>
<protein>
    <recommendedName>
        <fullName evidence="8">Ribonucleoside-diphosphate reductase large subunit</fullName>
        <shortName evidence="8">R1</shortName>
        <ecNumber evidence="8">1.17.4.1</ecNumber>
    </recommendedName>
    <alternativeName>
        <fullName evidence="8">Ribonucleotide reductase large subunit</fullName>
    </alternativeName>
</protein>
<proteinExistence type="inferred from homology"/>
<dbReference type="EMBL" id="KM355696">
    <property type="protein sequence ID" value="AIT52955.1"/>
    <property type="molecule type" value="Genomic_DNA"/>
</dbReference>
<evidence type="ECO:0000313" key="18">
    <source>
        <dbReference type="EMBL" id="AIT54488.1"/>
    </source>
</evidence>
<feature type="binding site" evidence="8">
    <location>
        <position position="200"/>
    </location>
    <ligand>
        <name>substrate</name>
    </ligand>
</feature>
<keyword evidence="9" id="KW-0215">Deoxyribonucleotide synthesis</keyword>
<evidence type="ECO:0000259" key="10">
    <source>
        <dbReference type="PROSITE" id="PS00089"/>
    </source>
</evidence>
<evidence type="ECO:0000256" key="5">
    <source>
        <dbReference type="ARBA" id="ARBA00022840"/>
    </source>
</evidence>
<sequence>MEFKRIFNTVHDIINRLCQYGYKEYIIPPESTTPVELMEYISTIVSKLKAVTRQDERVYRCCGELIHCRINLRSVSMETWLTSPILCLTPRVRQAIEGRRDEIRRAILEPFLKDQYPALATLGLQSALKYEDFYLTKLEEGKLESLCQFFLRLAATVTTEIVNLPKIATLIPGINDGYTWTDVCRVFFTALACQKIVPATPVMMFLGRETGATASCYLMDPESITVGRAVRAITGDVGTVLQSRGGVGISLQSLNLIPTENQTKGLLAVLKLLDCMVMAINSDCERPTGVCVYIEPWHVDLQTVLATRGMLVRDEIFRCDNIFCCLWTPDLFFERYLSYLKGASNVQWTLFDNRADILRTLHGEAFTSTYLRLEREGLGVSSVPIQDIAFTIIRSAAVTGSPFLMFKDACNRNYHMNTQGNAITGSNLCTEIVQKADAHQHGVCNLASINLTTCLSKGPVSFNLNDLQLTARTTVIFLNGVLAAGNFPCKKSCKGVKNNRSLGIGIQGLHTTCLRLGFDLTSQPARRLNVQIAELMLYETMKTSMEMCKIGGLAPFKGFTESKYAKGWLHQDGFSTISYLDLPWCTLRDDICAYGLYNSQFLALMPTVSSAQVTECSEGFSPIYNNMFSKVTTSGELLRPNLDLMDELRDMYSCEEKRLEVINILEKNQWSVIRSFGCLSNSHPLLKYKTAFEYEQEDLVDMCAERAPFIDQSQSMTLFIEERPDGTIPASKIMNLLIRAYKAGLKTGMYYCKIRKATNSGLFAGGELTCTSCAL</sequence>
<dbReference type="EMBL" id="KM355703">
    <property type="protein sequence ID" value="AIT53466.1"/>
    <property type="molecule type" value="Genomic_DNA"/>
</dbReference>
<evidence type="ECO:0000256" key="7">
    <source>
        <dbReference type="ARBA" id="ARBA00023157"/>
    </source>
</evidence>
<feature type="site" description="Interacts with thioredoxin/glutaredoxin" evidence="8">
    <location>
        <position position="773"/>
    </location>
</feature>
<dbReference type="EMBL" id="KM355707">
    <property type="protein sequence ID" value="AIT53758.1"/>
    <property type="molecule type" value="Genomic_DNA"/>
</dbReference>
<organism evidence="16">
    <name type="scientific">Human herpesvirus 3</name>
    <name type="common">HHV-3</name>
    <name type="synonym">Varicella-zoster virus</name>
    <dbReference type="NCBI Taxonomy" id="10335"/>
    <lineage>
        <taxon>Viruses</taxon>
        <taxon>Duplodnaviria</taxon>
        <taxon>Heunggongvirae</taxon>
        <taxon>Peploviricota</taxon>
        <taxon>Herviviricetes</taxon>
        <taxon>Herpesvirales</taxon>
        <taxon>Orthoherpesviridae</taxon>
        <taxon>Alphaherpesvirinae</taxon>
        <taxon>Varicellovirus</taxon>
        <taxon>Varicellovirus humanalpha3</taxon>
    </lineage>
</organism>
<dbReference type="EMBL" id="KM355717">
    <property type="protein sequence ID" value="AIT54488.1"/>
    <property type="molecule type" value="Genomic_DNA"/>
</dbReference>
<evidence type="ECO:0000256" key="6">
    <source>
        <dbReference type="ARBA" id="ARBA00023002"/>
    </source>
</evidence>